<evidence type="ECO:0000256" key="3">
    <source>
        <dbReference type="ARBA" id="ARBA00022490"/>
    </source>
</evidence>
<name>A0A5C8D3Q5_9SPIR</name>
<dbReference type="RefSeq" id="WP_147738178.1">
    <property type="nucleotide sequence ID" value="NZ_SAXU01000001.1"/>
</dbReference>
<accession>A0A5C8D3Q5</accession>
<feature type="domain" description="Aminoacyl-transfer RNA synthetases class-II family profile" evidence="13">
    <location>
        <begin position="38"/>
        <end position="466"/>
    </location>
</feature>
<dbReference type="Gene3D" id="3.40.50.800">
    <property type="entry name" value="Anticodon-binding domain"/>
    <property type="match status" value="1"/>
</dbReference>
<comment type="subcellular location">
    <subcellularLocation>
        <location evidence="1 12">Cytoplasm</location>
    </subcellularLocation>
</comment>
<dbReference type="GO" id="GO:0005524">
    <property type="term" value="F:ATP binding"/>
    <property type="evidence" value="ECO:0007669"/>
    <property type="project" value="UniProtKB-UniRule"/>
</dbReference>
<dbReference type="GO" id="GO:0005829">
    <property type="term" value="C:cytosol"/>
    <property type="evidence" value="ECO:0007669"/>
    <property type="project" value="TreeGrafter"/>
</dbReference>
<evidence type="ECO:0000313" key="15">
    <source>
        <dbReference type="Proteomes" id="UP000324638"/>
    </source>
</evidence>
<evidence type="ECO:0000256" key="2">
    <source>
        <dbReference type="ARBA" id="ARBA00011738"/>
    </source>
</evidence>
<evidence type="ECO:0000256" key="8">
    <source>
        <dbReference type="ARBA" id="ARBA00023146"/>
    </source>
</evidence>
<dbReference type="SUPFAM" id="SSF52954">
    <property type="entry name" value="Class II aaRS ABD-related"/>
    <property type="match status" value="1"/>
</dbReference>
<dbReference type="InterPro" id="IPR006195">
    <property type="entry name" value="aa-tRNA-synth_II"/>
</dbReference>
<dbReference type="Proteomes" id="UP000324638">
    <property type="component" value="Unassembled WGS sequence"/>
</dbReference>
<dbReference type="CDD" id="cd00861">
    <property type="entry name" value="ProRS_anticodon_short"/>
    <property type="match status" value="1"/>
</dbReference>
<dbReference type="CDD" id="cd00779">
    <property type="entry name" value="ProRS_core_prok"/>
    <property type="match status" value="1"/>
</dbReference>
<proteinExistence type="inferred from homology"/>
<comment type="similarity">
    <text evidence="11 12">Belongs to the class-II aminoacyl-tRNA synthetase family. ProS type 1 subfamily.</text>
</comment>
<keyword evidence="5 12" id="KW-0547">Nucleotide-binding</keyword>
<dbReference type="CDD" id="cd04334">
    <property type="entry name" value="ProRS-INS"/>
    <property type="match status" value="1"/>
</dbReference>
<keyword evidence="8 12" id="KW-0030">Aminoacyl-tRNA synthetase</keyword>
<dbReference type="SUPFAM" id="SSF55681">
    <property type="entry name" value="Class II aaRS and biotin synthetases"/>
    <property type="match status" value="1"/>
</dbReference>
<dbReference type="GO" id="GO:0006433">
    <property type="term" value="P:prolyl-tRNA aminoacylation"/>
    <property type="evidence" value="ECO:0007669"/>
    <property type="project" value="UniProtKB-UniRule"/>
</dbReference>
<dbReference type="InterPro" id="IPR036754">
    <property type="entry name" value="YbaK/aa-tRNA-synt-asso_dom_sf"/>
</dbReference>
<dbReference type="Gene3D" id="3.30.930.10">
    <property type="entry name" value="Bira Bifunctional Protein, Domain 2"/>
    <property type="match status" value="2"/>
</dbReference>
<comment type="caution">
    <text evidence="14">The sequence shown here is derived from an EMBL/GenBank/DDBJ whole genome shotgun (WGS) entry which is preliminary data.</text>
</comment>
<dbReference type="GO" id="GO:0004827">
    <property type="term" value="F:proline-tRNA ligase activity"/>
    <property type="evidence" value="ECO:0007669"/>
    <property type="project" value="UniProtKB-UniRule"/>
</dbReference>
<evidence type="ECO:0000256" key="7">
    <source>
        <dbReference type="ARBA" id="ARBA00022917"/>
    </source>
</evidence>
<dbReference type="InterPro" id="IPR036621">
    <property type="entry name" value="Anticodon-bd_dom_sf"/>
</dbReference>
<dbReference type="EC" id="6.1.1.15" evidence="12"/>
<comment type="domain">
    <text evidence="12">Consists of three domains: the N-terminal catalytic domain, the editing domain and the C-terminal anticodon-binding domain.</text>
</comment>
<dbReference type="InterPro" id="IPR007214">
    <property type="entry name" value="YbaK/aa-tRNA-synth-assoc-dom"/>
</dbReference>
<dbReference type="PRINTS" id="PR01046">
    <property type="entry name" value="TRNASYNTHPRO"/>
</dbReference>
<dbReference type="InterPro" id="IPR002316">
    <property type="entry name" value="Pro-tRNA-ligase_IIa"/>
</dbReference>
<dbReference type="InterPro" id="IPR044140">
    <property type="entry name" value="ProRS_anticodon_short"/>
</dbReference>
<dbReference type="FunFam" id="3.30.930.10:FF:000066">
    <property type="entry name" value="Proline--tRNA ligase"/>
    <property type="match status" value="1"/>
</dbReference>
<comment type="function">
    <text evidence="10 12">Catalyzes the attachment of proline to tRNA(Pro) in a two-step reaction: proline is first activated by ATP to form Pro-AMP and then transferred to the acceptor end of tRNA(Pro). As ProRS can inadvertently accommodate and process non-cognate amino acids such as alanine and cysteine, to avoid such errors it has two additional distinct editing activities against alanine. One activity is designated as 'pretransfer' editing and involves the tRNA(Pro)-independent hydrolysis of activated Ala-AMP. The other activity is designated 'posttransfer' editing and involves deacylation of mischarged Ala-tRNA(Pro). The misacylated Cys-tRNA(Pro) is not edited by ProRS.</text>
</comment>
<dbReference type="SUPFAM" id="SSF55826">
    <property type="entry name" value="YbaK/ProRS associated domain"/>
    <property type="match status" value="1"/>
</dbReference>
<evidence type="ECO:0000256" key="11">
    <source>
        <dbReference type="ARBA" id="ARBA00060755"/>
    </source>
</evidence>
<dbReference type="InterPro" id="IPR023717">
    <property type="entry name" value="Pro-tRNA-Synthase_IIa_type1"/>
</dbReference>
<dbReference type="NCBIfam" id="NF006625">
    <property type="entry name" value="PRK09194.1"/>
    <property type="match status" value="1"/>
</dbReference>
<evidence type="ECO:0000256" key="1">
    <source>
        <dbReference type="ARBA" id="ARBA00004496"/>
    </source>
</evidence>
<reference evidence="14 15" key="1">
    <citation type="journal article" date="1992" name="Lakartidningen">
        <title>[Penicillin V and not amoxicillin is the first choice preparation in acute otitis].</title>
        <authorList>
            <person name="Kamme C."/>
            <person name="Lundgren K."/>
            <person name="Prellner K."/>
        </authorList>
    </citation>
    <scope>NUCLEOTIDE SEQUENCE [LARGE SCALE GENOMIC DNA]</scope>
    <source>
        <strain evidence="14 15">513A</strain>
    </source>
</reference>
<dbReference type="InterPro" id="IPR004154">
    <property type="entry name" value="Anticodon-bd"/>
</dbReference>
<dbReference type="Pfam" id="PF00587">
    <property type="entry name" value="tRNA-synt_2b"/>
    <property type="match status" value="1"/>
</dbReference>
<dbReference type="AlphaFoldDB" id="A0A5C8D3Q5"/>
<dbReference type="GO" id="GO:0002161">
    <property type="term" value="F:aminoacyl-tRNA deacylase activity"/>
    <property type="evidence" value="ECO:0007669"/>
    <property type="project" value="InterPro"/>
</dbReference>
<evidence type="ECO:0000256" key="5">
    <source>
        <dbReference type="ARBA" id="ARBA00022741"/>
    </source>
</evidence>
<dbReference type="Pfam" id="PF03129">
    <property type="entry name" value="HGTP_anticodon"/>
    <property type="match status" value="1"/>
</dbReference>
<protein>
    <recommendedName>
        <fullName evidence="12">Proline--tRNA ligase</fullName>
        <ecNumber evidence="12">6.1.1.15</ecNumber>
    </recommendedName>
    <alternativeName>
        <fullName evidence="12">Prolyl-tRNA synthetase</fullName>
        <shortName evidence="12">ProRS</shortName>
    </alternativeName>
</protein>
<evidence type="ECO:0000256" key="12">
    <source>
        <dbReference type="HAMAP-Rule" id="MF_01569"/>
    </source>
</evidence>
<sequence>MRLSKLFMPTLKEAPNDAIIASNKLMIRAGLARKISNGLYSYLPLGVRVLNKISNIIREEMNAIGSNECIMPLLVSKTLLTPSGRWERFKKELFRLKDRNDIDMAMGPTHEEAFTITAKNEIQSYKDLPLILYQIETKFRDEIRPRYGVIRSKEFIMKDAYSFNMTKESLDKSYNDMSKAYTKIFKRMGLNTVSVKADSGAMGGEGSEEFMVLSEVGEETIIFCSKCDYRANVEKAEVKAEEIAKHYTDKNLEEVYTPNIKTINDLEKFFNTTADNFIKTILYKTEENEIIAVIIRGDLEINETKLSNSLGGLEIELANEETVKEITGAKVGFASPIGLKKKIKIYADYSIKSISDAIVGGNKDDTHIKNVNVERDIKADICGDFREAKEGDKCPQCGEKLYQKKGLELGHIFKLGDKYTKAFDFKVLDENNKEVFPIMGCYGIGLNRTLASIIEQNYDDKGIIFPITVAPYEVVIIAVDKEGENSFNKAIEIYNSLNSIGIETLFDDRNLRLGVKLNDCDLTGIPMRIIIGKKSLEKGIVEFKLRNSTQSEEIKIDDIVEYVKNKKEELFNEINRSKK</sequence>
<dbReference type="InterPro" id="IPR045864">
    <property type="entry name" value="aa-tRNA-synth_II/BPL/LPL"/>
</dbReference>
<evidence type="ECO:0000256" key="4">
    <source>
        <dbReference type="ARBA" id="ARBA00022598"/>
    </source>
</evidence>
<keyword evidence="4 12" id="KW-0436">Ligase</keyword>
<evidence type="ECO:0000259" key="13">
    <source>
        <dbReference type="PROSITE" id="PS50862"/>
    </source>
</evidence>
<evidence type="ECO:0000256" key="6">
    <source>
        <dbReference type="ARBA" id="ARBA00022840"/>
    </source>
</evidence>
<keyword evidence="3 12" id="KW-0963">Cytoplasm</keyword>
<comment type="subunit">
    <text evidence="2 12">Homodimer.</text>
</comment>
<organism evidence="14 15">
    <name type="scientific">Brachyspira aalborgi</name>
    <dbReference type="NCBI Taxonomy" id="29522"/>
    <lineage>
        <taxon>Bacteria</taxon>
        <taxon>Pseudomonadati</taxon>
        <taxon>Spirochaetota</taxon>
        <taxon>Spirochaetia</taxon>
        <taxon>Brachyspirales</taxon>
        <taxon>Brachyspiraceae</taxon>
        <taxon>Brachyspira</taxon>
    </lineage>
</organism>
<dbReference type="InterPro" id="IPR002314">
    <property type="entry name" value="aa-tRNA-synt_IIb"/>
</dbReference>
<evidence type="ECO:0000256" key="9">
    <source>
        <dbReference type="ARBA" id="ARBA00047671"/>
    </source>
</evidence>
<gene>
    <name evidence="12" type="primary">proS</name>
    <name evidence="14" type="ORF">EPJ79_01525</name>
</gene>
<evidence type="ECO:0000256" key="10">
    <source>
        <dbReference type="ARBA" id="ARBA00053664"/>
    </source>
</evidence>
<evidence type="ECO:0000313" key="14">
    <source>
        <dbReference type="EMBL" id="TXJ19866.1"/>
    </source>
</evidence>
<dbReference type="InterPro" id="IPR050062">
    <property type="entry name" value="Pro-tRNA_synthetase"/>
</dbReference>
<dbReference type="InterPro" id="IPR004500">
    <property type="entry name" value="Pro-tRNA-synth_IIa_bac-type"/>
</dbReference>
<comment type="catalytic activity">
    <reaction evidence="9 12">
        <text>tRNA(Pro) + L-proline + ATP = L-prolyl-tRNA(Pro) + AMP + diphosphate</text>
        <dbReference type="Rhea" id="RHEA:14305"/>
        <dbReference type="Rhea" id="RHEA-COMP:9700"/>
        <dbReference type="Rhea" id="RHEA-COMP:9702"/>
        <dbReference type="ChEBI" id="CHEBI:30616"/>
        <dbReference type="ChEBI" id="CHEBI:33019"/>
        <dbReference type="ChEBI" id="CHEBI:60039"/>
        <dbReference type="ChEBI" id="CHEBI:78442"/>
        <dbReference type="ChEBI" id="CHEBI:78532"/>
        <dbReference type="ChEBI" id="CHEBI:456215"/>
        <dbReference type="EC" id="6.1.1.15"/>
    </reaction>
</comment>
<dbReference type="FunFam" id="3.30.930.10:FF:000065">
    <property type="entry name" value="Proline--tRNA ligase"/>
    <property type="match status" value="1"/>
</dbReference>
<keyword evidence="6 12" id="KW-0067">ATP-binding</keyword>
<dbReference type="Pfam" id="PF04073">
    <property type="entry name" value="tRNA_edit"/>
    <property type="match status" value="1"/>
</dbReference>
<dbReference type="InterPro" id="IPR033730">
    <property type="entry name" value="ProRS_core_prok"/>
</dbReference>
<dbReference type="EMBL" id="SAXU01000001">
    <property type="protein sequence ID" value="TXJ19866.1"/>
    <property type="molecule type" value="Genomic_DNA"/>
</dbReference>
<dbReference type="PANTHER" id="PTHR42753:SF2">
    <property type="entry name" value="PROLINE--TRNA LIGASE"/>
    <property type="match status" value="1"/>
</dbReference>
<dbReference type="NCBIfam" id="TIGR00409">
    <property type="entry name" value="proS_fam_II"/>
    <property type="match status" value="1"/>
</dbReference>
<dbReference type="PANTHER" id="PTHR42753">
    <property type="entry name" value="MITOCHONDRIAL RIBOSOME PROTEIN L39/PROLYL-TRNA LIGASE FAMILY MEMBER"/>
    <property type="match status" value="1"/>
</dbReference>
<keyword evidence="7 12" id="KW-0648">Protein biosynthesis</keyword>
<dbReference type="PROSITE" id="PS50862">
    <property type="entry name" value="AA_TRNA_LIGASE_II"/>
    <property type="match status" value="1"/>
</dbReference>
<dbReference type="HAMAP" id="MF_01569">
    <property type="entry name" value="Pro_tRNA_synth_type1"/>
    <property type="match status" value="1"/>
</dbReference>